<proteinExistence type="predicted"/>
<dbReference type="Pfam" id="PF00149">
    <property type="entry name" value="Metallophos"/>
    <property type="match status" value="1"/>
</dbReference>
<sequence>MSKEVVFIDNIKGYPGYHITRDGLLYSRYDNKGRLTPNTWKIRKPTISTNGYVKYGFCLRFRKIKTQLYAHRLVAEAYIPNPNNLPVVMHLDDNPKNNSVENLKWGTTLDNIKDCIKKGRKVVKKKIISYVISDLHIGEYGKFTSRTETAFRVLVKLSKLCVKDGVPLLHCGDLFHSSDKISPDLLCRVMEVFNNLSKKDFIILTISGNHGSPVTHRIGDREFISYDKAIVKAFPNLFHSLDYEHFRLNYHKHVVYGIPYIDNNIGLSEYIKGIKLNPKKKNILLLHTDYPGAKDTDGREIGSVENLNVNTLNKFDLVLCGHIHKPQRLSKKVYMIGAPYQQRRTDKDCDLGYWELYSDLSMKFIPLKDFPKFIDVESEDEIKDDGNYYTVLPKKTSNLVNTNHKITKQLSKKALAKRYLKEKGIKEEEKKNLLIDVLKKAEVC</sequence>
<accession>A0A8S5LQY9</accession>
<dbReference type="Gene3D" id="3.60.21.10">
    <property type="match status" value="1"/>
</dbReference>
<feature type="domain" description="Calcineurin-like phosphoesterase" evidence="1">
    <location>
        <begin position="131"/>
        <end position="326"/>
    </location>
</feature>
<dbReference type="SUPFAM" id="SSF56300">
    <property type="entry name" value="Metallo-dependent phosphatases"/>
    <property type="match status" value="1"/>
</dbReference>
<feature type="domain" description="HNH nuclease" evidence="2">
    <location>
        <begin position="69"/>
        <end position="111"/>
    </location>
</feature>
<dbReference type="InterPro" id="IPR050535">
    <property type="entry name" value="DNA_Repair-Maintenance_Comp"/>
</dbReference>
<dbReference type="InterPro" id="IPR003615">
    <property type="entry name" value="HNH_nuc"/>
</dbReference>
<dbReference type="GO" id="GO:0016787">
    <property type="term" value="F:hydrolase activity"/>
    <property type="evidence" value="ECO:0007669"/>
    <property type="project" value="InterPro"/>
</dbReference>
<organism evidence="3">
    <name type="scientific">Myoviridae sp. ctfJc17</name>
    <dbReference type="NCBI Taxonomy" id="2827612"/>
    <lineage>
        <taxon>Viruses</taxon>
        <taxon>Duplodnaviria</taxon>
        <taxon>Heunggongvirae</taxon>
        <taxon>Uroviricota</taxon>
        <taxon>Caudoviricetes</taxon>
    </lineage>
</organism>
<evidence type="ECO:0000313" key="3">
    <source>
        <dbReference type="EMBL" id="DAD72366.1"/>
    </source>
</evidence>
<dbReference type="EMBL" id="BK015898">
    <property type="protein sequence ID" value="DAD72366.1"/>
    <property type="molecule type" value="Genomic_DNA"/>
</dbReference>
<protein>
    <submittedName>
        <fullName evidence="3">Putative DNA double strand break repair</fullName>
    </submittedName>
</protein>
<name>A0A8S5LQY9_9CAUD</name>
<dbReference type="Gene3D" id="3.90.75.20">
    <property type="match status" value="1"/>
</dbReference>
<dbReference type="InterPro" id="IPR004843">
    <property type="entry name" value="Calcineurin-like_PHP"/>
</dbReference>
<evidence type="ECO:0000259" key="2">
    <source>
        <dbReference type="Pfam" id="PF13392"/>
    </source>
</evidence>
<dbReference type="PANTHER" id="PTHR30337">
    <property type="entry name" value="COMPONENT OF ATP-DEPENDENT DSDNA EXONUCLEASE"/>
    <property type="match status" value="1"/>
</dbReference>
<dbReference type="InterPro" id="IPR044925">
    <property type="entry name" value="His-Me_finger_sf"/>
</dbReference>
<dbReference type="SUPFAM" id="SSF54060">
    <property type="entry name" value="His-Me finger endonucleases"/>
    <property type="match status" value="1"/>
</dbReference>
<reference evidence="3" key="1">
    <citation type="journal article" date="2021" name="Proc. Natl. Acad. Sci. U.S.A.">
        <title>A Catalog of Tens of Thousands of Viruses from Human Metagenomes Reveals Hidden Associations with Chronic Diseases.</title>
        <authorList>
            <person name="Tisza M.J."/>
            <person name="Buck C.B."/>
        </authorList>
    </citation>
    <scope>NUCLEOTIDE SEQUENCE</scope>
    <source>
        <strain evidence="3">CtfJc17</strain>
    </source>
</reference>
<dbReference type="InterPro" id="IPR029052">
    <property type="entry name" value="Metallo-depent_PP-like"/>
</dbReference>
<evidence type="ECO:0000259" key="1">
    <source>
        <dbReference type="Pfam" id="PF00149"/>
    </source>
</evidence>
<dbReference type="Pfam" id="PF13392">
    <property type="entry name" value="HNH_3"/>
    <property type="match status" value="1"/>
</dbReference>
<dbReference type="PANTHER" id="PTHR30337:SF0">
    <property type="entry name" value="NUCLEASE SBCCD SUBUNIT D"/>
    <property type="match status" value="1"/>
</dbReference>